<feature type="domain" description="AAA+ ATPase" evidence="1">
    <location>
        <begin position="21"/>
        <end position="366"/>
    </location>
</feature>
<dbReference type="PANTHER" id="PTHR43581:SF4">
    <property type="entry name" value="ATP_GTP PHOSPHATASE"/>
    <property type="match status" value="1"/>
</dbReference>
<name>A0AAW9QT90_9CHRO</name>
<keyword evidence="3" id="KW-1185">Reference proteome</keyword>
<organism evidence="2 3">
    <name type="scientific">Pannus brasiliensis CCIBt3594</name>
    <dbReference type="NCBI Taxonomy" id="1427578"/>
    <lineage>
        <taxon>Bacteria</taxon>
        <taxon>Bacillati</taxon>
        <taxon>Cyanobacteriota</taxon>
        <taxon>Cyanophyceae</taxon>
        <taxon>Oscillatoriophycideae</taxon>
        <taxon>Chroococcales</taxon>
        <taxon>Microcystaceae</taxon>
        <taxon>Pannus</taxon>
    </lineage>
</organism>
<protein>
    <submittedName>
        <fullName evidence="2">AAA family ATPase</fullName>
    </submittedName>
</protein>
<dbReference type="EMBL" id="JBAFSM010000076">
    <property type="protein sequence ID" value="MEG3440135.1"/>
    <property type="molecule type" value="Genomic_DNA"/>
</dbReference>
<dbReference type="RefSeq" id="WP_332867605.1">
    <property type="nucleotide sequence ID" value="NZ_JBAFSM010000076.1"/>
</dbReference>
<dbReference type="Gene3D" id="3.40.50.300">
    <property type="entry name" value="P-loop containing nucleotide triphosphate hydrolases"/>
    <property type="match status" value="1"/>
</dbReference>
<dbReference type="AlphaFoldDB" id="A0AAW9QT90"/>
<sequence length="381" mass="44214">MLKSFQIKNFRLFQHIEVKKLNRVNLIVGKNNSGKSTFLEAVELYISNSSPYIILDLIFSRQETWISEAQTRSREFGENPVRHLFFGHKLPQLEKQGILLGEANSNAKIHISKAAYQKIEDNEGIIKTIRVPEERVNSNQVNENLSNVEFYLVAEEGEKTRRFFSLHRDIKEIRHSSSRDFYFKRHESDYKYIWQIVSTENMSNKQIATLWDLTILKNLDSEVISAMKLIDNRVSRVVFVEDIDSESIDKKRIPLVKIKGIDEPLPLKSMGDGMTRLFHIIVALVNAQNGILLIDEFENGLHWSVQPKLWDIIFQLSEKLNVQIFATTHSRDCIQGFDSAWNKYPELGAFFRLDNKDGVIKVTEYTSETLTDALEMDVEVR</sequence>
<reference evidence="2 3" key="1">
    <citation type="submission" date="2024-01" db="EMBL/GenBank/DDBJ databases">
        <title>Genomic insights into the taxonomy and metabolism of the cyanobacterium Pannus brasiliensis CCIBt3594.</title>
        <authorList>
            <person name="Machado M."/>
            <person name="Botero N.B."/>
            <person name="Andreote A.P.D."/>
            <person name="Feitosa A.M.T."/>
            <person name="Popin R."/>
            <person name="Sivonen K."/>
            <person name="Fiore M.F."/>
        </authorList>
    </citation>
    <scope>NUCLEOTIDE SEQUENCE [LARGE SCALE GENOMIC DNA]</scope>
    <source>
        <strain evidence="2 3">CCIBt3594</strain>
    </source>
</reference>
<dbReference type="Proteomes" id="UP001328733">
    <property type="component" value="Unassembled WGS sequence"/>
</dbReference>
<dbReference type="InterPro" id="IPR051396">
    <property type="entry name" value="Bact_Antivir_Def_Nuclease"/>
</dbReference>
<dbReference type="PANTHER" id="PTHR43581">
    <property type="entry name" value="ATP/GTP PHOSPHATASE"/>
    <property type="match status" value="1"/>
</dbReference>
<dbReference type="InterPro" id="IPR041685">
    <property type="entry name" value="AAA_GajA/Old/RecF-like"/>
</dbReference>
<dbReference type="InterPro" id="IPR003593">
    <property type="entry name" value="AAA+_ATPase"/>
</dbReference>
<evidence type="ECO:0000259" key="1">
    <source>
        <dbReference type="SMART" id="SM00382"/>
    </source>
</evidence>
<proteinExistence type="predicted"/>
<dbReference type="Pfam" id="PF13175">
    <property type="entry name" value="AAA_15"/>
    <property type="match status" value="1"/>
</dbReference>
<accession>A0AAW9QT90</accession>
<dbReference type="InterPro" id="IPR014555">
    <property type="entry name" value="RecF-like"/>
</dbReference>
<dbReference type="SUPFAM" id="SSF52540">
    <property type="entry name" value="P-loop containing nucleoside triphosphate hydrolases"/>
    <property type="match status" value="1"/>
</dbReference>
<comment type="caution">
    <text evidence="2">The sequence shown here is derived from an EMBL/GenBank/DDBJ whole genome shotgun (WGS) entry which is preliminary data.</text>
</comment>
<dbReference type="PIRSF" id="PIRSF029347">
    <property type="entry name" value="RecF"/>
    <property type="match status" value="1"/>
</dbReference>
<dbReference type="SMART" id="SM00382">
    <property type="entry name" value="AAA"/>
    <property type="match status" value="1"/>
</dbReference>
<evidence type="ECO:0000313" key="2">
    <source>
        <dbReference type="EMBL" id="MEG3440135.1"/>
    </source>
</evidence>
<evidence type="ECO:0000313" key="3">
    <source>
        <dbReference type="Proteomes" id="UP001328733"/>
    </source>
</evidence>
<gene>
    <name evidence="2" type="ORF">V0288_23600</name>
</gene>
<dbReference type="InterPro" id="IPR027417">
    <property type="entry name" value="P-loop_NTPase"/>
</dbReference>